<dbReference type="Proteomes" id="UP000177088">
    <property type="component" value="Unassembled WGS sequence"/>
</dbReference>
<gene>
    <name evidence="1" type="ORF">A3C96_02555</name>
</gene>
<dbReference type="AlphaFoldDB" id="A0A1F7U3Z7"/>
<evidence type="ECO:0000313" key="2">
    <source>
        <dbReference type="Proteomes" id="UP000177088"/>
    </source>
</evidence>
<name>A0A1F7U3Z7_9BACT</name>
<comment type="caution">
    <text evidence="1">The sequence shown here is derived from an EMBL/GenBank/DDBJ whole genome shotgun (WGS) entry which is preliminary data.</text>
</comment>
<sequence length="167" mass="18521">MKTIVAVVAIFAFAGCSHIALDKDGQMEYNGPATPDQAVKQYRAQTSREVAIKMVDRGMEPHPAAYINLDSQNERPQPNGPGHRPYNYSQPGADYWTSMYGYSTGMYHPVYGSGYGAGQWQPQQAPMASDDEVRKLRQEAAEAKAKAEAADRKVDKLKPVIKELIDR</sequence>
<evidence type="ECO:0008006" key="3">
    <source>
        <dbReference type="Google" id="ProtNLM"/>
    </source>
</evidence>
<organism evidence="1 2">
    <name type="scientific">Candidatus Uhrbacteria bacterium RIFCSPHIGHO2_02_FULL_60_10</name>
    <dbReference type="NCBI Taxonomy" id="1802392"/>
    <lineage>
        <taxon>Bacteria</taxon>
        <taxon>Candidatus Uhriibacteriota</taxon>
    </lineage>
</organism>
<dbReference type="PROSITE" id="PS51257">
    <property type="entry name" value="PROKAR_LIPOPROTEIN"/>
    <property type="match status" value="1"/>
</dbReference>
<dbReference type="EMBL" id="MGEA01000091">
    <property type="protein sequence ID" value="OGL72578.1"/>
    <property type="molecule type" value="Genomic_DNA"/>
</dbReference>
<protein>
    <recommendedName>
        <fullName evidence="3">Lipoprotein</fullName>
    </recommendedName>
</protein>
<evidence type="ECO:0000313" key="1">
    <source>
        <dbReference type="EMBL" id="OGL72578.1"/>
    </source>
</evidence>
<proteinExistence type="predicted"/>
<reference evidence="1 2" key="1">
    <citation type="journal article" date="2016" name="Nat. Commun.">
        <title>Thousands of microbial genomes shed light on interconnected biogeochemical processes in an aquifer system.</title>
        <authorList>
            <person name="Anantharaman K."/>
            <person name="Brown C.T."/>
            <person name="Hug L.A."/>
            <person name="Sharon I."/>
            <person name="Castelle C.J."/>
            <person name="Probst A.J."/>
            <person name="Thomas B.C."/>
            <person name="Singh A."/>
            <person name="Wilkins M.J."/>
            <person name="Karaoz U."/>
            <person name="Brodie E.L."/>
            <person name="Williams K.H."/>
            <person name="Hubbard S.S."/>
            <person name="Banfield J.F."/>
        </authorList>
    </citation>
    <scope>NUCLEOTIDE SEQUENCE [LARGE SCALE GENOMIC DNA]</scope>
</reference>
<accession>A0A1F7U3Z7</accession>